<accession>A0A4Y8UFI0</accession>
<keyword evidence="7" id="KW-0325">Glycoprotein</keyword>
<comment type="caution">
    <text evidence="8">The sequence shown here is derived from an EMBL/GenBank/DDBJ whole genome shotgun (WGS) entry which is preliminary data.</text>
</comment>
<keyword evidence="5" id="KW-0333">Golgi apparatus</keyword>
<dbReference type="InterPro" id="IPR005331">
    <property type="entry name" value="Sulfotransferase"/>
</dbReference>
<dbReference type="Proteomes" id="UP000298133">
    <property type="component" value="Unassembled WGS sequence"/>
</dbReference>
<dbReference type="InterPro" id="IPR018011">
    <property type="entry name" value="Carb_sulfotrans_8-10"/>
</dbReference>
<keyword evidence="4" id="KW-1133">Transmembrane helix</keyword>
<dbReference type="OrthoDB" id="288532at2"/>
<keyword evidence="9" id="KW-1185">Reference proteome</keyword>
<keyword evidence="6" id="KW-0472">Membrane</keyword>
<evidence type="ECO:0008006" key="10">
    <source>
        <dbReference type="Google" id="ProtNLM"/>
    </source>
</evidence>
<dbReference type="GO" id="GO:0008146">
    <property type="term" value="F:sulfotransferase activity"/>
    <property type="evidence" value="ECO:0007669"/>
    <property type="project" value="InterPro"/>
</dbReference>
<evidence type="ECO:0000256" key="1">
    <source>
        <dbReference type="ARBA" id="ARBA00004323"/>
    </source>
</evidence>
<dbReference type="EMBL" id="SPIA01000005">
    <property type="protein sequence ID" value="TFH67148.1"/>
    <property type="molecule type" value="Genomic_DNA"/>
</dbReference>
<proteinExistence type="predicted"/>
<dbReference type="AlphaFoldDB" id="A0A4Y8UFI0"/>
<evidence type="ECO:0000256" key="7">
    <source>
        <dbReference type="ARBA" id="ARBA00023180"/>
    </source>
</evidence>
<sequence>MSSFQRLAARIGAAQLNYHFNFSLQHRYLYVQTSKCACTYLKAGLTRFELSDQQFFSDSYRHTKHHNIIADALANGPHQVVNRSVFIKPYQLGVALFEQMLQDPASWKFAVVRNPYTRILSAYLDTVKGRRQPLLNVLGDIAKLLGVEPAAVDIEGIDFELFLRGLKQRVERSGWGGVDQHYRQQHFHLSDDIVPYTTIYRVENLAQFEDDFLQRYGQPLPKAQRGAHTTGANSKDADYYANSRCLALVEELYREDLQRFDYRAPV</sequence>
<evidence type="ECO:0000256" key="4">
    <source>
        <dbReference type="ARBA" id="ARBA00022989"/>
    </source>
</evidence>
<dbReference type="GO" id="GO:0016020">
    <property type="term" value="C:membrane"/>
    <property type="evidence" value="ECO:0007669"/>
    <property type="project" value="InterPro"/>
</dbReference>
<comment type="subcellular location">
    <subcellularLocation>
        <location evidence="1">Golgi apparatus membrane</location>
        <topology evidence="1">Single-pass type II membrane protein</topology>
    </subcellularLocation>
</comment>
<evidence type="ECO:0000256" key="5">
    <source>
        <dbReference type="ARBA" id="ARBA00023034"/>
    </source>
</evidence>
<evidence type="ECO:0000256" key="6">
    <source>
        <dbReference type="ARBA" id="ARBA00023136"/>
    </source>
</evidence>
<gene>
    <name evidence="8" type="ORF">E3W66_09880</name>
</gene>
<evidence type="ECO:0000256" key="3">
    <source>
        <dbReference type="ARBA" id="ARBA00022692"/>
    </source>
</evidence>
<keyword evidence="2" id="KW-0808">Transferase</keyword>
<dbReference type="PANTHER" id="PTHR12137:SF54">
    <property type="entry name" value="CARBOHYDRATE SULFOTRANSFERASE"/>
    <property type="match status" value="1"/>
</dbReference>
<keyword evidence="3" id="KW-0812">Transmembrane</keyword>
<reference evidence="8 9" key="1">
    <citation type="submission" date="2019-03" db="EMBL/GenBank/DDBJ databases">
        <title>Draft genome of Gammaproteobacteria bacterium LSUCC0057, a member of the SAR92 clade.</title>
        <authorList>
            <person name="Lanclos V.C."/>
            <person name="Doiron C."/>
            <person name="Henson M.W."/>
            <person name="Thrash J.C."/>
        </authorList>
    </citation>
    <scope>NUCLEOTIDE SEQUENCE [LARGE SCALE GENOMIC DNA]</scope>
    <source>
        <strain evidence="8 9">LSUCC0057</strain>
    </source>
</reference>
<protein>
    <recommendedName>
        <fullName evidence="10">Sulfotransferase family protein</fullName>
    </recommendedName>
</protein>
<evidence type="ECO:0000313" key="9">
    <source>
        <dbReference type="Proteomes" id="UP000298133"/>
    </source>
</evidence>
<evidence type="ECO:0000313" key="8">
    <source>
        <dbReference type="EMBL" id="TFH67148.1"/>
    </source>
</evidence>
<dbReference type="PANTHER" id="PTHR12137">
    <property type="entry name" value="CARBOHYDRATE SULFOTRANSFERASE"/>
    <property type="match status" value="1"/>
</dbReference>
<evidence type="ECO:0000256" key="2">
    <source>
        <dbReference type="ARBA" id="ARBA00022679"/>
    </source>
</evidence>
<dbReference type="Pfam" id="PF03567">
    <property type="entry name" value="Sulfotransfer_2"/>
    <property type="match status" value="1"/>
</dbReference>
<organism evidence="8 9">
    <name type="scientific">Gammaproteobacteria bacterium LSUCC0057</name>
    <dbReference type="NCBI Taxonomy" id="2559237"/>
    <lineage>
        <taxon>Bacteria</taxon>
        <taxon>Pseudomonadati</taxon>
        <taxon>Pseudomonadota</taxon>
        <taxon>Gammaproteobacteria</taxon>
        <taxon>Cellvibrionales</taxon>
        <taxon>Porticoccaceae</taxon>
        <taxon>SAR92 clade</taxon>
    </lineage>
</organism>
<dbReference type="GO" id="GO:0016051">
    <property type="term" value="P:carbohydrate biosynthetic process"/>
    <property type="evidence" value="ECO:0007669"/>
    <property type="project" value="InterPro"/>
</dbReference>
<name>A0A4Y8UFI0_9GAMM</name>